<reference evidence="9 10" key="1">
    <citation type="submission" date="2018-11" db="EMBL/GenBank/DDBJ databases">
        <authorList>
            <person name="Lopez-Roques C."/>
            <person name="Donnadieu C."/>
            <person name="Bouchez O."/>
            <person name="Klopp C."/>
            <person name="Cabau C."/>
            <person name="Zahm M."/>
        </authorList>
    </citation>
    <scope>NUCLEOTIDE SEQUENCE [LARGE SCALE GENOMIC DNA]</scope>
    <source>
        <strain evidence="9">RS831</strain>
        <tissue evidence="9">Whole body</tissue>
    </source>
</reference>
<dbReference type="Gene3D" id="3.30.40.10">
    <property type="entry name" value="Zinc/RING finger domain, C3HC4 (zinc finger)"/>
    <property type="match status" value="1"/>
</dbReference>
<evidence type="ECO:0000313" key="10">
    <source>
        <dbReference type="Proteomes" id="UP000283210"/>
    </source>
</evidence>
<accession>A0A3S2MRN9</accession>
<dbReference type="Gene3D" id="3.80.10.10">
    <property type="entry name" value="Ribonuclease Inhibitor"/>
    <property type="match status" value="2"/>
</dbReference>
<evidence type="ECO:0000313" key="9">
    <source>
        <dbReference type="EMBL" id="RVE65252.1"/>
    </source>
</evidence>
<dbReference type="InterPro" id="IPR051261">
    <property type="entry name" value="NLR"/>
</dbReference>
<evidence type="ECO:0000256" key="6">
    <source>
        <dbReference type="PROSITE-ProRule" id="PRU00175"/>
    </source>
</evidence>
<feature type="region of interest" description="Disordered" evidence="7">
    <location>
        <begin position="1"/>
        <end position="148"/>
    </location>
</feature>
<organism evidence="9 10">
    <name type="scientific">Oryzias javanicus</name>
    <name type="common">Javanese ricefish</name>
    <name type="synonym">Aplocheilus javanicus</name>
    <dbReference type="NCBI Taxonomy" id="123683"/>
    <lineage>
        <taxon>Eukaryota</taxon>
        <taxon>Metazoa</taxon>
        <taxon>Chordata</taxon>
        <taxon>Craniata</taxon>
        <taxon>Vertebrata</taxon>
        <taxon>Euteleostomi</taxon>
        <taxon>Actinopterygii</taxon>
        <taxon>Neopterygii</taxon>
        <taxon>Teleostei</taxon>
        <taxon>Neoteleostei</taxon>
        <taxon>Acanthomorphata</taxon>
        <taxon>Ovalentaria</taxon>
        <taxon>Atherinomorphae</taxon>
        <taxon>Beloniformes</taxon>
        <taxon>Adrianichthyidae</taxon>
        <taxon>Oryziinae</taxon>
        <taxon>Oryzias</taxon>
    </lineage>
</organism>
<dbReference type="SUPFAM" id="SSF57850">
    <property type="entry name" value="RING/U-box"/>
    <property type="match status" value="1"/>
</dbReference>
<dbReference type="EMBL" id="CM012449">
    <property type="protein sequence ID" value="RVE65252.1"/>
    <property type="molecule type" value="Genomic_DNA"/>
</dbReference>
<keyword evidence="10" id="KW-1185">Reference proteome</keyword>
<dbReference type="InterPro" id="IPR029495">
    <property type="entry name" value="NACHT-assoc"/>
</dbReference>
<dbReference type="PANTHER" id="PTHR24106">
    <property type="entry name" value="NACHT, LRR AND CARD DOMAINS-CONTAINING"/>
    <property type="match status" value="1"/>
</dbReference>
<dbReference type="InterPro" id="IPR001611">
    <property type="entry name" value="Leu-rich_rpt"/>
</dbReference>
<dbReference type="OrthoDB" id="120976at2759"/>
<dbReference type="InterPro" id="IPR032675">
    <property type="entry name" value="LRR_dom_sf"/>
</dbReference>
<keyword evidence="3" id="KW-0677">Repeat</keyword>
<evidence type="ECO:0000256" key="1">
    <source>
        <dbReference type="ARBA" id="ARBA00022614"/>
    </source>
</evidence>
<evidence type="ECO:0000256" key="3">
    <source>
        <dbReference type="ARBA" id="ARBA00022737"/>
    </source>
</evidence>
<dbReference type="InterPro" id="IPR017907">
    <property type="entry name" value="Znf_RING_CS"/>
</dbReference>
<dbReference type="PROSITE" id="PS00518">
    <property type="entry name" value="ZF_RING_1"/>
    <property type="match status" value="1"/>
</dbReference>
<evidence type="ECO:0000256" key="4">
    <source>
        <dbReference type="ARBA" id="ARBA00022771"/>
    </source>
</evidence>
<evidence type="ECO:0000259" key="8">
    <source>
        <dbReference type="PROSITE" id="PS50089"/>
    </source>
</evidence>
<dbReference type="SMART" id="SM01288">
    <property type="entry name" value="FISNA"/>
    <property type="match status" value="1"/>
</dbReference>
<name>A0A3S2MRN9_ORYJA</name>
<dbReference type="Pfam" id="PF14484">
    <property type="entry name" value="FISNA"/>
    <property type="match status" value="1"/>
</dbReference>
<feature type="compositionally biased region" description="Low complexity" evidence="7">
    <location>
        <begin position="108"/>
        <end position="124"/>
    </location>
</feature>
<dbReference type="PROSITE" id="PS51450">
    <property type="entry name" value="LRR"/>
    <property type="match status" value="2"/>
</dbReference>
<keyword evidence="2" id="KW-0479">Metal-binding</keyword>
<protein>
    <recommendedName>
        <fullName evidence="8">RING-type domain-containing protein</fullName>
    </recommendedName>
</protein>
<feature type="compositionally biased region" description="Basic and acidic residues" evidence="7">
    <location>
        <begin position="128"/>
        <end position="137"/>
    </location>
</feature>
<dbReference type="InterPro" id="IPR001841">
    <property type="entry name" value="Znf_RING"/>
</dbReference>
<evidence type="ECO:0000256" key="5">
    <source>
        <dbReference type="ARBA" id="ARBA00022833"/>
    </source>
</evidence>
<dbReference type="SUPFAM" id="SSF52047">
    <property type="entry name" value="RNI-like"/>
    <property type="match status" value="1"/>
</dbReference>
<gene>
    <name evidence="9" type="ORF">OJAV_G00134320</name>
</gene>
<keyword evidence="1" id="KW-0433">Leucine-rich repeat</keyword>
<sequence>MTDPDQIRVQDPGSCSLSRTNVQHLDSTDPGLSDSRDKQRIKSSSVNALRRLNSKERNPPYMSQPGPPEGTDQLLTQKSQSPDSSYALRRLNSKERNPPYMSQPGPPEETAQQTTQRTQSAESSCRSMKTDNSKERNPPFMCESGPLGSEKPIPVREEKLPSCCALCQNILKDPISIICGHWFCRYCITSSWDQSAPSGLFSCPQCGKRPRTDVGLQELLDEHQISLKRRCEHAMEEPGKEMLLNRIYTELYITEGLREELQTQHEQFLRSENIAEQRLSEIHILQTSEEVLDRLDLNEYDTTLEGRRRLIAAVRNCRRARLAGCGLTLTDCEVVVSALKSNPSHLTELDLSNNILQSSAVKVLFAGLKSPNCRLETLRLQNMRLSEISSAALTSVLPTHLTELDLSSNNLQDSGVLHLCGFLESLDCRLQTLRLKNCSLSEISCSALVSALNPTSLAELDLSENKLQDSGLKQLCGFLESPDCRLQTLRLEDCSFSEVGCAALVSALKLNPSHLTELDLSSNLLQDAGVLHLCRFLESPDAKLKTLRLSRCRLSGISCAALVSALKLNPSHLSELDLSRNNRKRRCSAALRG</sequence>
<dbReference type="PROSITE" id="PS50089">
    <property type="entry name" value="ZF_RING_2"/>
    <property type="match status" value="1"/>
</dbReference>
<keyword evidence="4 6" id="KW-0863">Zinc-finger</keyword>
<dbReference type="InterPro" id="IPR013083">
    <property type="entry name" value="Znf_RING/FYVE/PHD"/>
</dbReference>
<dbReference type="GO" id="GO:0008270">
    <property type="term" value="F:zinc ion binding"/>
    <property type="evidence" value="ECO:0007669"/>
    <property type="project" value="UniProtKB-KW"/>
</dbReference>
<evidence type="ECO:0000256" key="7">
    <source>
        <dbReference type="SAM" id="MobiDB-lite"/>
    </source>
</evidence>
<dbReference type="Pfam" id="PF13516">
    <property type="entry name" value="LRR_6"/>
    <property type="match status" value="4"/>
</dbReference>
<dbReference type="SMART" id="SM00368">
    <property type="entry name" value="LRR_RI"/>
    <property type="match status" value="8"/>
</dbReference>
<feature type="domain" description="RING-type" evidence="8">
    <location>
        <begin position="164"/>
        <end position="206"/>
    </location>
</feature>
<reference evidence="9 10" key="2">
    <citation type="submission" date="2019-01" db="EMBL/GenBank/DDBJ databases">
        <title>A chromosome length genome reference of the Java medaka (oryzias javanicus).</title>
        <authorList>
            <person name="Herpin A."/>
            <person name="Takehana Y."/>
            <person name="Naruse K."/>
            <person name="Ansai S."/>
            <person name="Kawaguchi M."/>
        </authorList>
    </citation>
    <scope>NUCLEOTIDE SEQUENCE [LARGE SCALE GENOMIC DNA]</scope>
    <source>
        <strain evidence="9">RS831</strain>
        <tissue evidence="9">Whole body</tissue>
    </source>
</reference>
<keyword evidence="5" id="KW-0862">Zinc</keyword>
<evidence type="ECO:0000256" key="2">
    <source>
        <dbReference type="ARBA" id="ARBA00022723"/>
    </source>
</evidence>
<dbReference type="Proteomes" id="UP000283210">
    <property type="component" value="Chromosome 13"/>
</dbReference>
<dbReference type="Pfam" id="PF15227">
    <property type="entry name" value="zf-C3HC4_4"/>
    <property type="match status" value="1"/>
</dbReference>
<feature type="compositionally biased region" description="Polar residues" evidence="7">
    <location>
        <begin position="73"/>
        <end position="84"/>
    </location>
</feature>
<dbReference type="AlphaFoldDB" id="A0A3S2MRN9"/>
<feature type="compositionally biased region" description="Polar residues" evidence="7">
    <location>
        <begin position="13"/>
        <end position="25"/>
    </location>
</feature>
<proteinExistence type="predicted"/>
<dbReference type="SMART" id="SM00184">
    <property type="entry name" value="RING"/>
    <property type="match status" value="1"/>
</dbReference>